<gene>
    <name evidence="2" type="ORF">E2C01_036529</name>
</gene>
<keyword evidence="3" id="KW-1185">Reference proteome</keyword>
<dbReference type="EMBL" id="VSRR010005607">
    <property type="protein sequence ID" value="MPC42898.1"/>
    <property type="molecule type" value="Genomic_DNA"/>
</dbReference>
<dbReference type="AlphaFoldDB" id="A0A5B7FCQ5"/>
<protein>
    <submittedName>
        <fullName evidence="2">Uncharacterized protein</fullName>
    </submittedName>
</protein>
<evidence type="ECO:0000313" key="2">
    <source>
        <dbReference type="EMBL" id="MPC42898.1"/>
    </source>
</evidence>
<evidence type="ECO:0000256" key="1">
    <source>
        <dbReference type="SAM" id="MobiDB-lite"/>
    </source>
</evidence>
<name>A0A5B7FCQ5_PORTR</name>
<sequence length="77" mass="8662">MRGAGGYRRDRHHRSAPRPTTLHPPLTTHPVTGAHKLARKPELASVPFAIFFPSPHHGLFRYSPHFLSSPSIFELSK</sequence>
<organism evidence="2 3">
    <name type="scientific">Portunus trituberculatus</name>
    <name type="common">Swimming crab</name>
    <name type="synonym">Neptunus trituberculatus</name>
    <dbReference type="NCBI Taxonomy" id="210409"/>
    <lineage>
        <taxon>Eukaryota</taxon>
        <taxon>Metazoa</taxon>
        <taxon>Ecdysozoa</taxon>
        <taxon>Arthropoda</taxon>
        <taxon>Crustacea</taxon>
        <taxon>Multicrustacea</taxon>
        <taxon>Malacostraca</taxon>
        <taxon>Eumalacostraca</taxon>
        <taxon>Eucarida</taxon>
        <taxon>Decapoda</taxon>
        <taxon>Pleocyemata</taxon>
        <taxon>Brachyura</taxon>
        <taxon>Eubrachyura</taxon>
        <taxon>Portunoidea</taxon>
        <taxon>Portunidae</taxon>
        <taxon>Portuninae</taxon>
        <taxon>Portunus</taxon>
    </lineage>
</organism>
<feature type="compositionally biased region" description="Low complexity" evidence="1">
    <location>
        <begin position="19"/>
        <end position="30"/>
    </location>
</feature>
<evidence type="ECO:0000313" key="3">
    <source>
        <dbReference type="Proteomes" id="UP000324222"/>
    </source>
</evidence>
<comment type="caution">
    <text evidence="2">The sequence shown here is derived from an EMBL/GenBank/DDBJ whole genome shotgun (WGS) entry which is preliminary data.</text>
</comment>
<accession>A0A5B7FCQ5</accession>
<feature type="region of interest" description="Disordered" evidence="1">
    <location>
        <begin position="1"/>
        <end position="34"/>
    </location>
</feature>
<proteinExistence type="predicted"/>
<dbReference type="Proteomes" id="UP000324222">
    <property type="component" value="Unassembled WGS sequence"/>
</dbReference>
<reference evidence="2 3" key="1">
    <citation type="submission" date="2019-05" db="EMBL/GenBank/DDBJ databases">
        <title>Another draft genome of Portunus trituberculatus and its Hox gene families provides insights of decapod evolution.</title>
        <authorList>
            <person name="Jeong J.-H."/>
            <person name="Song I."/>
            <person name="Kim S."/>
            <person name="Choi T."/>
            <person name="Kim D."/>
            <person name="Ryu S."/>
            <person name="Kim W."/>
        </authorList>
    </citation>
    <scope>NUCLEOTIDE SEQUENCE [LARGE SCALE GENOMIC DNA]</scope>
    <source>
        <tissue evidence="2">Muscle</tissue>
    </source>
</reference>